<sequence>MTIAVISDIVGSRRLVDRSASQRVLDDTIARIEADLPLAARPFHPTVADEEQAAYDDLPAALASLLLLQLALPDGIECRFGIGIGEVRAVTTGTGTIEDGSGWWAARAAIDTVHAKQQRAAPSARTWVVAAEGEDAGMHSAALLANAYLLARDELVGAMNERTRRLAYGRCLGVTQRELADGEGITQPAVSQALTGAGAGAVVEGFVALRTAVRR</sequence>
<dbReference type="InterPro" id="IPR032580">
    <property type="entry name" value="SatD"/>
</dbReference>
<reference evidence="1 2" key="1">
    <citation type="submission" date="2016-10" db="EMBL/GenBank/DDBJ databases">
        <authorList>
            <person name="de Groot N.N."/>
        </authorList>
    </citation>
    <scope>NUCLEOTIDE SEQUENCE [LARGE SCALE GENOMIC DNA]</scope>
    <source>
        <strain evidence="1 2">DSM 23142</strain>
    </source>
</reference>
<dbReference type="OrthoDB" id="4711815at2"/>
<dbReference type="EMBL" id="LT629692">
    <property type="protein sequence ID" value="SDH35066.1"/>
    <property type="molecule type" value="Genomic_DNA"/>
</dbReference>
<evidence type="ECO:0000313" key="2">
    <source>
        <dbReference type="Proteomes" id="UP000199009"/>
    </source>
</evidence>
<dbReference type="AlphaFoldDB" id="A0A1G8BPD6"/>
<proteinExistence type="predicted"/>
<evidence type="ECO:0000313" key="1">
    <source>
        <dbReference type="EMBL" id="SDH35066.1"/>
    </source>
</evidence>
<dbReference type="Pfam" id="PF16264">
    <property type="entry name" value="SatD"/>
    <property type="match status" value="1"/>
</dbReference>
<name>A0A1G8BPD6_9MICO</name>
<gene>
    <name evidence="1" type="ORF">SAMN04489810_2867</name>
</gene>
<dbReference type="RefSeq" id="WP_091491497.1">
    <property type="nucleotide sequence ID" value="NZ_LT629692.1"/>
</dbReference>
<dbReference type="Proteomes" id="UP000199009">
    <property type="component" value="Chromosome I"/>
</dbReference>
<organism evidence="1 2">
    <name type="scientific">Microbacterium pygmaeum</name>
    <dbReference type="NCBI Taxonomy" id="370764"/>
    <lineage>
        <taxon>Bacteria</taxon>
        <taxon>Bacillati</taxon>
        <taxon>Actinomycetota</taxon>
        <taxon>Actinomycetes</taxon>
        <taxon>Micrococcales</taxon>
        <taxon>Microbacteriaceae</taxon>
        <taxon>Microbacterium</taxon>
    </lineage>
</organism>
<keyword evidence="2" id="KW-1185">Reference proteome</keyword>
<protein>
    <submittedName>
        <fullName evidence="1">SatD family (SatD)</fullName>
    </submittedName>
</protein>
<dbReference type="STRING" id="370764.SAMN04489810_2867"/>
<accession>A0A1G8BPD6</accession>